<protein>
    <submittedName>
        <fullName evidence="1">Uncharacterized protein</fullName>
    </submittedName>
</protein>
<organism evidence="1">
    <name type="scientific">Arundo donax</name>
    <name type="common">Giant reed</name>
    <name type="synonym">Donax arundinaceus</name>
    <dbReference type="NCBI Taxonomy" id="35708"/>
    <lineage>
        <taxon>Eukaryota</taxon>
        <taxon>Viridiplantae</taxon>
        <taxon>Streptophyta</taxon>
        <taxon>Embryophyta</taxon>
        <taxon>Tracheophyta</taxon>
        <taxon>Spermatophyta</taxon>
        <taxon>Magnoliopsida</taxon>
        <taxon>Liliopsida</taxon>
        <taxon>Poales</taxon>
        <taxon>Poaceae</taxon>
        <taxon>PACMAD clade</taxon>
        <taxon>Arundinoideae</taxon>
        <taxon>Arundineae</taxon>
        <taxon>Arundo</taxon>
    </lineage>
</organism>
<evidence type="ECO:0000313" key="1">
    <source>
        <dbReference type="EMBL" id="JAD45169.1"/>
    </source>
</evidence>
<reference evidence="1" key="2">
    <citation type="journal article" date="2015" name="Data Brief">
        <title>Shoot transcriptome of the giant reed, Arundo donax.</title>
        <authorList>
            <person name="Barrero R.A."/>
            <person name="Guerrero F.D."/>
            <person name="Moolhuijzen P."/>
            <person name="Goolsby J.A."/>
            <person name="Tidwell J."/>
            <person name="Bellgard S.E."/>
            <person name="Bellgard M.I."/>
        </authorList>
    </citation>
    <scope>NUCLEOTIDE SEQUENCE</scope>
    <source>
        <tissue evidence="1">Shoot tissue taken approximately 20 cm above the soil surface</tissue>
    </source>
</reference>
<proteinExistence type="predicted"/>
<sequence>MVKCKIWFRKELVETIWLISVSAFKDENHLLELTMRNENT</sequence>
<name>A0A0A9A0K6_ARUDO</name>
<accession>A0A0A9A0K6</accession>
<reference evidence="1" key="1">
    <citation type="submission" date="2014-09" db="EMBL/GenBank/DDBJ databases">
        <authorList>
            <person name="Magalhaes I.L.F."/>
            <person name="Oliveira U."/>
            <person name="Santos F.R."/>
            <person name="Vidigal T.H.D.A."/>
            <person name="Brescovit A.D."/>
            <person name="Santos A.J."/>
        </authorList>
    </citation>
    <scope>NUCLEOTIDE SEQUENCE</scope>
    <source>
        <tissue evidence="1">Shoot tissue taken approximately 20 cm above the soil surface</tissue>
    </source>
</reference>
<dbReference type="EMBL" id="GBRH01252726">
    <property type="protein sequence ID" value="JAD45169.1"/>
    <property type="molecule type" value="Transcribed_RNA"/>
</dbReference>
<dbReference type="AlphaFoldDB" id="A0A0A9A0K6"/>